<gene>
    <name evidence="5" type="ORF">NAES01612_LOCUS24711</name>
</gene>
<feature type="domain" description="Large ribosomal subunit protein uL10-like insertion" evidence="4">
    <location>
        <begin position="116"/>
        <end position="184"/>
    </location>
</feature>
<evidence type="ECO:0000256" key="1">
    <source>
        <dbReference type="ARBA" id="ARBA00008889"/>
    </source>
</evidence>
<evidence type="ECO:0000256" key="3">
    <source>
        <dbReference type="ARBA" id="ARBA00023274"/>
    </source>
</evidence>
<keyword evidence="3" id="KW-0687">Ribonucleoprotein</keyword>
<evidence type="ECO:0000313" key="5">
    <source>
        <dbReference type="EMBL" id="CAE2337277.1"/>
    </source>
</evidence>
<organism evidence="5">
    <name type="scientific">Paramoeba aestuarina</name>
    <dbReference type="NCBI Taxonomy" id="180227"/>
    <lineage>
        <taxon>Eukaryota</taxon>
        <taxon>Amoebozoa</taxon>
        <taxon>Discosea</taxon>
        <taxon>Flabellinia</taxon>
        <taxon>Dactylopodida</taxon>
        <taxon>Paramoebidae</taxon>
        <taxon>Paramoeba</taxon>
    </lineage>
</organism>
<evidence type="ECO:0000259" key="4">
    <source>
        <dbReference type="Pfam" id="PF17777"/>
    </source>
</evidence>
<dbReference type="PANTHER" id="PTHR45699:SF3">
    <property type="entry name" value="LARGE RIBOSOMAL SUBUNIT PROTEIN UL10"/>
    <property type="match status" value="1"/>
</dbReference>
<dbReference type="GO" id="GO:0002181">
    <property type="term" value="P:cytoplasmic translation"/>
    <property type="evidence" value="ECO:0007669"/>
    <property type="project" value="TreeGrafter"/>
</dbReference>
<dbReference type="Gene3D" id="3.30.70.1730">
    <property type="match status" value="1"/>
</dbReference>
<dbReference type="InterPro" id="IPR030670">
    <property type="entry name" value="uL10_eukaryotes"/>
</dbReference>
<dbReference type="CDD" id="cd05795">
    <property type="entry name" value="Ribosomal_P0_L10e"/>
    <property type="match status" value="1"/>
</dbReference>
<reference evidence="5" key="1">
    <citation type="submission" date="2021-01" db="EMBL/GenBank/DDBJ databases">
        <authorList>
            <person name="Corre E."/>
            <person name="Pelletier E."/>
            <person name="Niang G."/>
            <person name="Scheremetjew M."/>
            <person name="Finn R."/>
            <person name="Kale V."/>
            <person name="Holt S."/>
            <person name="Cochrane G."/>
            <person name="Meng A."/>
            <person name="Brown T."/>
            <person name="Cohen L."/>
        </authorList>
    </citation>
    <scope>NUCLEOTIDE SEQUENCE</scope>
    <source>
        <strain evidence="5">SoJaBio B1-5/56/2</strain>
    </source>
</reference>
<proteinExistence type="inferred from homology"/>
<dbReference type="InterPro" id="IPR040637">
    <property type="entry name" value="Ribosomal_uL10-like_insert"/>
</dbReference>
<comment type="similarity">
    <text evidence="1">Belongs to the universal ribosomal protein uL10 family.</text>
</comment>
<dbReference type="PIRSF" id="PIRSF039087">
    <property type="entry name" value="L10E"/>
    <property type="match status" value="1"/>
</dbReference>
<dbReference type="Pfam" id="PF00466">
    <property type="entry name" value="Ribosomal_L10"/>
    <property type="match status" value="1"/>
</dbReference>
<dbReference type="GO" id="GO:0003735">
    <property type="term" value="F:structural constituent of ribosome"/>
    <property type="evidence" value="ECO:0007669"/>
    <property type="project" value="TreeGrafter"/>
</dbReference>
<accession>A0A7S4PJU4</accession>
<sequence>MTNITTERRKIPAKKLAYQERFLSLMKEYKKILLIGADNVGSSHFQSVRASLRGEAIILMGKNTIVRKILHQNQKEFPDHAQMIPKLSGNLGFVFTNGDIQAIRRKILDNKVGAPARVGAIAPCDVSISPGATGLGPELTSFMQACFISTMIVRGQIEVKHKVDLIKKGEKVSPSHAALLTKLKMSPFSYNLTVPYIFDNGAFFDADVLDLSEQDLLRSFSEGIRNVACISLATNYPTLASVPHSICNAHNTIFSISVACSHPYHATKKIIRLLDDPEALQEAIAAASAAEAAEAAAVVAVDDGEGGVDDDCCDCPEDDIFGGPLFGSDEDDY</sequence>
<dbReference type="Pfam" id="PF17777">
    <property type="entry name" value="RL10P_insert"/>
    <property type="match status" value="1"/>
</dbReference>
<dbReference type="GO" id="GO:0070180">
    <property type="term" value="F:large ribosomal subunit rRNA binding"/>
    <property type="evidence" value="ECO:0007669"/>
    <property type="project" value="TreeGrafter"/>
</dbReference>
<dbReference type="GO" id="GO:0022625">
    <property type="term" value="C:cytosolic large ribosomal subunit"/>
    <property type="evidence" value="ECO:0007669"/>
    <property type="project" value="TreeGrafter"/>
</dbReference>
<protein>
    <recommendedName>
        <fullName evidence="4">Large ribosomal subunit protein uL10-like insertion domain-containing protein</fullName>
    </recommendedName>
</protein>
<dbReference type="PANTHER" id="PTHR45699">
    <property type="entry name" value="60S ACIDIC RIBOSOMAL PROTEIN P0"/>
    <property type="match status" value="1"/>
</dbReference>
<dbReference type="SUPFAM" id="SSF160369">
    <property type="entry name" value="Ribosomal protein L10-like"/>
    <property type="match status" value="1"/>
</dbReference>
<keyword evidence="2" id="KW-0689">Ribosomal protein</keyword>
<dbReference type="InterPro" id="IPR001790">
    <property type="entry name" value="Ribosomal_uL10"/>
</dbReference>
<name>A0A7S4PJU4_9EUKA</name>
<dbReference type="Gene3D" id="3.90.105.20">
    <property type="match status" value="1"/>
</dbReference>
<dbReference type="InterPro" id="IPR050323">
    <property type="entry name" value="Ribosomal_protein_uL10"/>
</dbReference>
<dbReference type="InterPro" id="IPR043141">
    <property type="entry name" value="Ribosomal_uL10-like_sf"/>
</dbReference>
<dbReference type="AlphaFoldDB" id="A0A7S4PJU4"/>
<evidence type="ECO:0000256" key="2">
    <source>
        <dbReference type="ARBA" id="ARBA00022980"/>
    </source>
</evidence>
<dbReference type="FunFam" id="3.90.105.20:FF:000001">
    <property type="entry name" value="60S acidic ribosomal protein P0"/>
    <property type="match status" value="1"/>
</dbReference>
<dbReference type="EMBL" id="HBKR01037868">
    <property type="protein sequence ID" value="CAE2337277.1"/>
    <property type="molecule type" value="Transcribed_RNA"/>
</dbReference>
<dbReference type="InterPro" id="IPR043164">
    <property type="entry name" value="Ribosomal_uL10-like_insert_sf"/>
</dbReference>
<dbReference type="GO" id="GO:0000027">
    <property type="term" value="P:ribosomal large subunit assembly"/>
    <property type="evidence" value="ECO:0007669"/>
    <property type="project" value="TreeGrafter"/>
</dbReference>